<dbReference type="AlphaFoldDB" id="A0A7H9BJH3"/>
<dbReference type="SUPFAM" id="SSF160246">
    <property type="entry name" value="EspE N-terminal domain-like"/>
    <property type="match status" value="1"/>
</dbReference>
<accession>A0A7H9BJH3</accession>
<evidence type="ECO:0000313" key="2">
    <source>
        <dbReference type="EMBL" id="QLG88456.1"/>
    </source>
</evidence>
<dbReference type="KEGG" id="chiz:HQ393_09455"/>
<dbReference type="RefSeq" id="WP_179354971.1">
    <property type="nucleotide sequence ID" value="NZ_CP058627.1"/>
</dbReference>
<feature type="domain" description="Type II secretion system protein GspE N-terminal" evidence="1">
    <location>
        <begin position="85"/>
        <end position="128"/>
    </location>
</feature>
<dbReference type="EMBL" id="CP058627">
    <property type="protein sequence ID" value="QLG88456.1"/>
    <property type="molecule type" value="Genomic_DNA"/>
</dbReference>
<dbReference type="InterPro" id="IPR007831">
    <property type="entry name" value="T2SS_GspE_N"/>
</dbReference>
<proteinExistence type="predicted"/>
<keyword evidence="3" id="KW-1185">Reference proteome</keyword>
<protein>
    <recommendedName>
        <fullName evidence="1">Type II secretion system protein GspE N-terminal domain-containing protein</fullName>
    </recommendedName>
</protein>
<dbReference type="Pfam" id="PF05157">
    <property type="entry name" value="MshEN"/>
    <property type="match status" value="1"/>
</dbReference>
<organism evidence="2 3">
    <name type="scientific">Chitinibacter bivalviorum</name>
    <dbReference type="NCBI Taxonomy" id="2739434"/>
    <lineage>
        <taxon>Bacteria</taxon>
        <taxon>Pseudomonadati</taxon>
        <taxon>Pseudomonadota</taxon>
        <taxon>Betaproteobacteria</taxon>
        <taxon>Neisseriales</taxon>
        <taxon>Chitinibacteraceae</taxon>
        <taxon>Chitinibacter</taxon>
    </lineage>
</organism>
<sequence length="150" mass="16625">MERQSELQKIKDAQELNEYLERAKELAVMPIGQVLLREGAITEEMLNDAIKLKKVMPDKRLGDVLLDLGMVDNKTLQLLLYRQIGIPSVDLDGFTLTHELTSLLPAAVARKNTVLPLLNLNNTFVVASDPGCVKTHKHSTGIILGTLRQG</sequence>
<reference evidence="2 3" key="1">
    <citation type="submission" date="2020-07" db="EMBL/GenBank/DDBJ databases">
        <title>Complete genome sequence of Chitinibacter sp. 2T18.</title>
        <authorList>
            <person name="Bae J.-W."/>
            <person name="Choi J.-W."/>
        </authorList>
    </citation>
    <scope>NUCLEOTIDE SEQUENCE [LARGE SCALE GENOMIC DNA]</scope>
    <source>
        <strain evidence="2 3">2T18</strain>
    </source>
</reference>
<dbReference type="InterPro" id="IPR037257">
    <property type="entry name" value="T2SS_E_N_sf"/>
</dbReference>
<dbReference type="Proteomes" id="UP000509597">
    <property type="component" value="Chromosome"/>
</dbReference>
<name>A0A7H9BJH3_9NEIS</name>
<evidence type="ECO:0000313" key="3">
    <source>
        <dbReference type="Proteomes" id="UP000509597"/>
    </source>
</evidence>
<evidence type="ECO:0000259" key="1">
    <source>
        <dbReference type="Pfam" id="PF05157"/>
    </source>
</evidence>
<gene>
    <name evidence="2" type="ORF">HQ393_09455</name>
</gene>